<gene>
    <name evidence="4" type="ORF">EDC56_2330</name>
</gene>
<dbReference type="PROSITE" id="PS50234">
    <property type="entry name" value="VWFA"/>
    <property type="match status" value="1"/>
</dbReference>
<dbReference type="Pfam" id="PF13768">
    <property type="entry name" value="VWA_3"/>
    <property type="match status" value="1"/>
</dbReference>
<keyword evidence="1" id="KW-0812">Transmembrane</keyword>
<dbReference type="PANTHER" id="PTHR45737">
    <property type="entry name" value="VON WILLEBRAND FACTOR A DOMAIN-CONTAINING PROTEIN 5A"/>
    <property type="match status" value="1"/>
</dbReference>
<dbReference type="InterPro" id="IPR013694">
    <property type="entry name" value="VIT"/>
</dbReference>
<accession>A0A3N2DPY0</accession>
<protein>
    <submittedName>
        <fullName evidence="4">Ca-activated chloride channel family protein</fullName>
    </submittedName>
</protein>
<feature type="transmembrane region" description="Helical" evidence="1">
    <location>
        <begin position="760"/>
        <end position="781"/>
    </location>
</feature>
<sequence>MMSIQPANSRLPKQSLILSPVLRAEVPCMFRPMWRTAVWRRQVKLPSIRDNYYVVKRRRSNYLRLAALLVFVLGLLMVAVSHAAESEAGAIKERRIDDVEAGELLLQGADQPGYRPALLLSSAVDFQVNGMVAKVVLKQRFRNSSEQWLEGVYVFPLPDRAAVNYLKATVGDRVIEAEVKEKGEAKAIYQRAKQQGRLAAMTEQQRPNLFTNKIANIAPGETVEVEMHYLQTVGYDSGRFSLRFPMTITPRYIPGAPLPVEKSESHVVIAEPTPLAIDSAVGWAMNTDQVADAQSITPYMAPAIRRDGSVRNPISITASINAGLPLASVDSGYHAIVVKRQENHYQLSLAAGRVAMDRDFELSWQPTVGQAPKAAIFSETLPAARRTGDSDTLSSPQRFISLMLMPPQSQQRLRVPKETVYIIDTSGSMGGESIRQARRSLLLAIDRLAMGDRFNIIEFNSVTRPLFKRSRAVDADSLASARRFVSGLSATGGTEMAPALAYALSKNGGAEGYLRRVVFITDGAVGNEEALLQQIERSLGDNRLFTVAIGSAPNAYFMHKVAQLGRGSFTQVASVDEVDEKMSILFRRLETPLVTDVKLTWPAGVVAESYPQRLPDLYAGQPLLVKSKLSGREFAVHDQLQVSGIVDGKSWRQRIDVSQLGAAESKAGSGISTLWAREKIAELMDAKRRGEDPQEVRERVVDIALNHQLVTKYTSLIAVERHVVRAGDKPLRTAGVANNMPKGSDLVQRQVSYPKTATPMYRQLLFGAALLLLALMIQWWLNKAAAVTRHDSGGV</sequence>
<dbReference type="AlphaFoldDB" id="A0A3N2DPY0"/>
<comment type="caution">
    <text evidence="4">The sequence shown here is derived from an EMBL/GenBank/DDBJ whole genome shotgun (WGS) entry which is preliminary data.</text>
</comment>
<dbReference type="SUPFAM" id="SSF53300">
    <property type="entry name" value="vWA-like"/>
    <property type="match status" value="1"/>
</dbReference>
<keyword evidence="1" id="KW-0472">Membrane</keyword>
<evidence type="ECO:0000259" key="3">
    <source>
        <dbReference type="PROSITE" id="PS51468"/>
    </source>
</evidence>
<keyword evidence="1" id="KW-1133">Transmembrane helix</keyword>
<feature type="domain" description="VWFA" evidence="2">
    <location>
        <begin position="418"/>
        <end position="589"/>
    </location>
</feature>
<dbReference type="NCBIfam" id="TIGR03788">
    <property type="entry name" value="marine_srt_targ"/>
    <property type="match status" value="1"/>
</dbReference>
<dbReference type="InterPro" id="IPR036465">
    <property type="entry name" value="vWFA_dom_sf"/>
</dbReference>
<feature type="domain" description="VIT" evidence="3">
    <location>
        <begin position="103"/>
        <end position="231"/>
    </location>
</feature>
<evidence type="ECO:0000259" key="2">
    <source>
        <dbReference type="PROSITE" id="PS50234"/>
    </source>
</evidence>
<dbReference type="Proteomes" id="UP000275394">
    <property type="component" value="Unassembled WGS sequence"/>
</dbReference>
<dbReference type="Gene3D" id="3.40.50.410">
    <property type="entry name" value="von Willebrand factor, type A domain"/>
    <property type="match status" value="1"/>
</dbReference>
<dbReference type="SMART" id="SM00327">
    <property type="entry name" value="VWA"/>
    <property type="match status" value="1"/>
</dbReference>
<evidence type="ECO:0000313" key="4">
    <source>
        <dbReference type="EMBL" id="ROS01881.1"/>
    </source>
</evidence>
<dbReference type="SMART" id="SM00609">
    <property type="entry name" value="VIT"/>
    <property type="match status" value="1"/>
</dbReference>
<dbReference type="EMBL" id="RKHR01000004">
    <property type="protein sequence ID" value="ROS01881.1"/>
    <property type="molecule type" value="Genomic_DNA"/>
</dbReference>
<proteinExistence type="predicted"/>
<dbReference type="PANTHER" id="PTHR45737:SF6">
    <property type="entry name" value="VON WILLEBRAND FACTOR A DOMAIN-CONTAINING PROTEIN 5A"/>
    <property type="match status" value="1"/>
</dbReference>
<dbReference type="PROSITE" id="PS51468">
    <property type="entry name" value="VIT"/>
    <property type="match status" value="1"/>
</dbReference>
<reference evidence="4 5" key="1">
    <citation type="submission" date="2018-11" db="EMBL/GenBank/DDBJ databases">
        <title>Genomic Encyclopedia of Type Strains, Phase IV (KMG-IV): sequencing the most valuable type-strain genomes for metagenomic binning, comparative biology and taxonomic classification.</title>
        <authorList>
            <person name="Goeker M."/>
        </authorList>
    </citation>
    <scope>NUCLEOTIDE SEQUENCE [LARGE SCALE GENOMIC DNA]</scope>
    <source>
        <strain evidence="4 5">DSM 100316</strain>
    </source>
</reference>
<evidence type="ECO:0000256" key="1">
    <source>
        <dbReference type="SAM" id="Phobius"/>
    </source>
</evidence>
<dbReference type="Pfam" id="PF08487">
    <property type="entry name" value="VIT"/>
    <property type="match status" value="1"/>
</dbReference>
<name>A0A3N2DPY0_9GAMM</name>
<keyword evidence="5" id="KW-1185">Reference proteome</keyword>
<dbReference type="InterPro" id="IPR002035">
    <property type="entry name" value="VWF_A"/>
</dbReference>
<dbReference type="InterPro" id="IPR022440">
    <property type="entry name" value="CHP03788"/>
</dbReference>
<organism evidence="4 5">
    <name type="scientific">Sinobacterium caligoides</name>
    <dbReference type="NCBI Taxonomy" id="933926"/>
    <lineage>
        <taxon>Bacteria</taxon>
        <taxon>Pseudomonadati</taxon>
        <taxon>Pseudomonadota</taxon>
        <taxon>Gammaproteobacteria</taxon>
        <taxon>Cellvibrionales</taxon>
        <taxon>Spongiibacteraceae</taxon>
        <taxon>Sinobacterium</taxon>
    </lineage>
</organism>
<evidence type="ECO:0000313" key="5">
    <source>
        <dbReference type="Proteomes" id="UP000275394"/>
    </source>
</evidence>